<evidence type="ECO:0000313" key="2">
    <source>
        <dbReference type="Proteomes" id="UP000186230"/>
    </source>
</evidence>
<proteinExistence type="predicted"/>
<accession>A0A1L7I102</accession>
<dbReference type="KEGG" id="gfl:GRFL_0562"/>
<protein>
    <submittedName>
        <fullName evidence="1">Uncharacterized protein</fullName>
    </submittedName>
</protein>
<gene>
    <name evidence="1" type="ORF">GRFL_0562</name>
</gene>
<evidence type="ECO:0000313" key="1">
    <source>
        <dbReference type="EMBL" id="APU67286.1"/>
    </source>
</evidence>
<organism evidence="1 2">
    <name type="scientific">Christiangramia flava JLT2011</name>
    <dbReference type="NCBI Taxonomy" id="1229726"/>
    <lineage>
        <taxon>Bacteria</taxon>
        <taxon>Pseudomonadati</taxon>
        <taxon>Bacteroidota</taxon>
        <taxon>Flavobacteriia</taxon>
        <taxon>Flavobacteriales</taxon>
        <taxon>Flavobacteriaceae</taxon>
        <taxon>Christiangramia</taxon>
    </lineage>
</organism>
<name>A0A1L7I102_9FLAO</name>
<dbReference type="EMBL" id="CP016359">
    <property type="protein sequence ID" value="APU67286.1"/>
    <property type="molecule type" value="Genomic_DNA"/>
</dbReference>
<dbReference type="STRING" id="1229726.GRFL_0562"/>
<reference evidence="1 2" key="1">
    <citation type="submission" date="2016-07" db="EMBL/GenBank/DDBJ databases">
        <title>Multi-omics approach to identify versatile polysaccharide utilization systems of a marine flavobacterium Gramella flava.</title>
        <authorList>
            <person name="Tang K."/>
        </authorList>
    </citation>
    <scope>NUCLEOTIDE SEQUENCE [LARGE SCALE GENOMIC DNA]</scope>
    <source>
        <strain evidence="1 2">JLT2011</strain>
    </source>
</reference>
<dbReference type="AlphaFoldDB" id="A0A1L7I102"/>
<keyword evidence="2" id="KW-1185">Reference proteome</keyword>
<sequence>MYNIIQGKALPLKILNTLKIRILICQFNIDRKRLLTRDFN</sequence>
<dbReference type="Proteomes" id="UP000186230">
    <property type="component" value="Chromosome"/>
</dbReference>